<feature type="region of interest" description="Disordered" evidence="1">
    <location>
        <begin position="446"/>
        <end position="468"/>
    </location>
</feature>
<dbReference type="PANTHER" id="PTHR33086:SF58">
    <property type="entry name" value="DUF1618 DOMAIN-CONTAINING PROTEIN"/>
    <property type="match status" value="1"/>
</dbReference>
<dbReference type="ExpressionAtlas" id="A0A3L6E8K6">
    <property type="expression patterns" value="baseline"/>
</dbReference>
<accession>A0A3L6E8K6</accession>
<dbReference type="InterPro" id="IPR011676">
    <property type="entry name" value="DUF1618"/>
</dbReference>
<evidence type="ECO:0000313" key="3">
    <source>
        <dbReference type="EMBL" id="PWZ17140.1"/>
    </source>
</evidence>
<organism evidence="3">
    <name type="scientific">Zea mays</name>
    <name type="common">Maize</name>
    <dbReference type="NCBI Taxonomy" id="4577"/>
    <lineage>
        <taxon>Eukaryota</taxon>
        <taxon>Viridiplantae</taxon>
        <taxon>Streptophyta</taxon>
        <taxon>Embryophyta</taxon>
        <taxon>Tracheophyta</taxon>
        <taxon>Spermatophyta</taxon>
        <taxon>Magnoliopsida</taxon>
        <taxon>Liliopsida</taxon>
        <taxon>Poales</taxon>
        <taxon>Poaceae</taxon>
        <taxon>PACMAD clade</taxon>
        <taxon>Panicoideae</taxon>
        <taxon>Andropogonodae</taxon>
        <taxon>Andropogoneae</taxon>
        <taxon>Tripsacinae</taxon>
        <taxon>Zea</taxon>
    </lineage>
</organism>
<feature type="compositionally biased region" description="Basic and acidic residues" evidence="1">
    <location>
        <begin position="8"/>
        <end position="24"/>
    </location>
</feature>
<feature type="region of interest" description="Disordered" evidence="1">
    <location>
        <begin position="1"/>
        <end position="24"/>
    </location>
</feature>
<dbReference type="Proteomes" id="UP000251960">
    <property type="component" value="Chromosome 6"/>
</dbReference>
<comment type="caution">
    <text evidence="3">The sequence shown here is derived from an EMBL/GenBank/DDBJ whole genome shotgun (WGS) entry which is preliminary data.</text>
</comment>
<proteinExistence type="predicted"/>
<dbReference type="AlphaFoldDB" id="A0A3L6E8K6"/>
<dbReference type="PANTHER" id="PTHR33086">
    <property type="entry name" value="OS05G0468200 PROTEIN-RELATED"/>
    <property type="match status" value="1"/>
</dbReference>
<evidence type="ECO:0000259" key="2">
    <source>
        <dbReference type="Pfam" id="PF07762"/>
    </source>
</evidence>
<feature type="domain" description="DUF1618" evidence="2">
    <location>
        <begin position="213"/>
        <end position="355"/>
    </location>
</feature>
<dbReference type="Pfam" id="PF07762">
    <property type="entry name" value="DUF1618"/>
    <property type="match status" value="1"/>
</dbReference>
<dbReference type="EMBL" id="NCVQ01000007">
    <property type="protein sequence ID" value="PWZ17140.1"/>
    <property type="molecule type" value="Genomic_DNA"/>
</dbReference>
<gene>
    <name evidence="3" type="ORF">Zm00014a_007399</name>
</gene>
<evidence type="ECO:0000256" key="1">
    <source>
        <dbReference type="SAM" id="MobiDB-lite"/>
    </source>
</evidence>
<name>A0A3L6E8K6_MAIZE</name>
<reference evidence="3" key="1">
    <citation type="journal article" date="2018" name="Nat. Genet.">
        <title>Extensive intraspecific gene order and gene structural variations between Mo17 and other maize genomes.</title>
        <authorList>
            <person name="Sun S."/>
            <person name="Zhou Y."/>
            <person name="Chen J."/>
            <person name="Shi J."/>
            <person name="Zhao H."/>
            <person name="Zhao H."/>
            <person name="Song W."/>
            <person name="Zhang M."/>
            <person name="Cui Y."/>
            <person name="Dong X."/>
            <person name="Liu H."/>
            <person name="Ma X."/>
            <person name="Jiao Y."/>
            <person name="Wang B."/>
            <person name="Wei X."/>
            <person name="Stein J.C."/>
            <person name="Glaubitz J.C."/>
            <person name="Lu F."/>
            <person name="Yu G."/>
            <person name="Liang C."/>
            <person name="Fengler K."/>
            <person name="Li B."/>
            <person name="Rafalski A."/>
            <person name="Schnable P.S."/>
            <person name="Ware D.H."/>
            <person name="Buckler E.S."/>
            <person name="Lai J."/>
        </authorList>
    </citation>
    <scope>NUCLEOTIDE SEQUENCE [LARGE SCALE GENOMIC DNA]</scope>
    <source>
        <tissue evidence="3">Seedling</tissue>
    </source>
</reference>
<sequence length="468" mass="53256">MSAPEVEEPSRARQEAKQEPESKPLRKWVALVSSVVLLGNENERDQEIPVNDVLLDINDPPLPSYLVLRQRHRVGLDPRRNHEPRSAYILAADRSACILLQVVEGNRRDLFLCDTYKRAVTILPRVSYIQACKGHGISPHSSIGLIADPHHRGHYEVVQLHCSTGSDNQPNRLLCYSTATRGWFTRGLTLQQSRMRKPFSETGVLAHDGRLWWLALAYGVFFCNPCTPLFEPRPPQLRFLPLPADCVLDVYVAFDPLVKTLIDQRRCVRPSEGKLRFVEIRGLSYNEFVDVAPANPTVWMWTLDDPEGPNPWTFEYEVAFAEIWDDDNTYADAGLLLGKVPRVALVDPNDHYVVYFFQGSKLFGLDAREKKIVACKECLIESNQQMFPSSRPIIDAWELPGDVATMTLHETIMFGRHSLYSEEKKREVMMESIDYCLEQARLEWARDADTSDESSGNTSGQADDEPEI</sequence>
<protein>
    <recommendedName>
        <fullName evidence="2">DUF1618 domain-containing protein</fullName>
    </recommendedName>
</protein>